<reference evidence="1" key="1">
    <citation type="journal article" date="2014" name="BMC Genomics">
        <title>The Babesia bovis gene and promoter model: an update from full-length EST analysis.</title>
        <authorList>
            <person name="Yamagishi J."/>
            <person name="Wakaguri H."/>
            <person name="Yokoyama N."/>
            <person name="Yamashita R."/>
            <person name="Suzuki Y."/>
            <person name="Xuan X."/>
            <person name="Igarashi I."/>
        </authorList>
    </citation>
    <scope>NUCLEOTIDE SEQUENCE</scope>
    <source>
        <strain evidence="1">Texas</strain>
    </source>
</reference>
<evidence type="ECO:0000313" key="1">
    <source>
        <dbReference type="EMBL" id="BAN66083.1"/>
    </source>
</evidence>
<sequence>MCNTFATEHVIYNSNGRVEAEAEAVCQRSPMNKYSVFNGDHNMCCIYFSFVVVFDAIQSFYDQQDSSVLRQYHIVRSTTSLVRSAVASYLCHTVEKQFT</sequence>
<proteinExistence type="evidence at transcript level"/>
<protein>
    <submittedName>
        <fullName evidence="1">Uncharacterized protein</fullName>
    </submittedName>
</protein>
<name>S6B3M1_BABBO</name>
<dbReference type="AlphaFoldDB" id="S6B3M1"/>
<organism evidence="1">
    <name type="scientific">Babesia bovis</name>
    <dbReference type="NCBI Taxonomy" id="5865"/>
    <lineage>
        <taxon>Eukaryota</taxon>
        <taxon>Sar</taxon>
        <taxon>Alveolata</taxon>
        <taxon>Apicomplexa</taxon>
        <taxon>Aconoidasida</taxon>
        <taxon>Piroplasmida</taxon>
        <taxon>Babesiidae</taxon>
        <taxon>Babesia</taxon>
    </lineage>
</organism>
<accession>S6B3M1</accession>
<dbReference type="EMBL" id="AK442289">
    <property type="protein sequence ID" value="BAN66083.1"/>
    <property type="molecule type" value="mRNA"/>
</dbReference>